<sequence>MEELGTPVLDNHLHLDPKHGRGLDAVRDFARLGGTHLLVVNKPSWLLGVEPDAGGDFRPVFETTIDVVDRASEILPGTAWPVLGVHPGLVSKLVDDRGFSSAEAGELMRAGLDQAAEFVRDGDALALKSGRPHYDVSDDVWAASNEVMRHAFALGADLDCAVQLHTEASEDLTEVAEWAEERGLPSHRVVKHYAGGTLAGPTPSVMSEKERLEVAAESGAPFLMETDFVDDPDRPGAVLGPKTVPRRVRWLLDEGHGEAVERAHVETPQRVYGIDTRATLSR</sequence>
<dbReference type="Gene3D" id="3.20.20.140">
    <property type="entry name" value="Metal-dependent hydrolases"/>
    <property type="match status" value="1"/>
</dbReference>
<keyword evidence="1" id="KW-0378">Hydrolase</keyword>
<dbReference type="InterPro" id="IPR001130">
    <property type="entry name" value="TatD-like"/>
</dbReference>
<gene>
    <name evidence="1" type="ORF">ACFSAS_09365</name>
</gene>
<dbReference type="PIRSF" id="PIRSF004961">
    <property type="entry name" value="UCP004961_TatD"/>
    <property type="match status" value="1"/>
</dbReference>
<accession>A0ABD6DU48</accession>
<dbReference type="AlphaFoldDB" id="A0ABD6DU48"/>
<reference evidence="1 2" key="1">
    <citation type="journal article" date="2019" name="Int. J. Syst. Evol. Microbiol.">
        <title>The Global Catalogue of Microorganisms (GCM) 10K type strain sequencing project: providing services to taxonomists for standard genome sequencing and annotation.</title>
        <authorList>
            <consortium name="The Broad Institute Genomics Platform"/>
            <consortium name="The Broad Institute Genome Sequencing Center for Infectious Disease"/>
            <person name="Wu L."/>
            <person name="Ma J."/>
        </authorList>
    </citation>
    <scope>NUCLEOTIDE SEQUENCE [LARGE SCALE GENOMIC DNA]</scope>
    <source>
        <strain evidence="1 2">CGMCC 1.10387</strain>
    </source>
</reference>
<dbReference type="PANTHER" id="PTHR42206">
    <property type="entry name" value="METAL-DEPENDENT HYDROLASE-RELATED"/>
    <property type="match status" value="1"/>
</dbReference>
<dbReference type="Proteomes" id="UP001597092">
    <property type="component" value="Unassembled WGS sequence"/>
</dbReference>
<dbReference type="SUPFAM" id="SSF51556">
    <property type="entry name" value="Metallo-dependent hydrolases"/>
    <property type="match status" value="1"/>
</dbReference>
<dbReference type="Pfam" id="PF01026">
    <property type="entry name" value="TatD_DNase"/>
    <property type="match status" value="1"/>
</dbReference>
<comment type="caution">
    <text evidence="1">The sequence shown here is derived from an EMBL/GenBank/DDBJ whole genome shotgun (WGS) entry which is preliminary data.</text>
</comment>
<evidence type="ECO:0000313" key="1">
    <source>
        <dbReference type="EMBL" id="MFD1685818.1"/>
    </source>
</evidence>
<dbReference type="EMBL" id="JBHUDP010000002">
    <property type="protein sequence ID" value="MFD1685818.1"/>
    <property type="molecule type" value="Genomic_DNA"/>
</dbReference>
<dbReference type="RefSeq" id="WP_256306084.1">
    <property type="nucleotide sequence ID" value="NZ_JANHAW010000001.1"/>
</dbReference>
<dbReference type="PANTHER" id="PTHR42206:SF1">
    <property type="entry name" value="METAL-DEPENDENT HYDROLASE"/>
    <property type="match status" value="1"/>
</dbReference>
<proteinExistence type="predicted"/>
<evidence type="ECO:0000313" key="2">
    <source>
        <dbReference type="Proteomes" id="UP001597092"/>
    </source>
</evidence>
<protein>
    <submittedName>
        <fullName evidence="1">TatD family hydrolase</fullName>
    </submittedName>
</protein>
<dbReference type="GO" id="GO:0016787">
    <property type="term" value="F:hydrolase activity"/>
    <property type="evidence" value="ECO:0007669"/>
    <property type="project" value="UniProtKB-KW"/>
</dbReference>
<name>A0ABD6DU48_9EURY</name>
<keyword evidence="2" id="KW-1185">Reference proteome</keyword>
<dbReference type="InterPro" id="IPR011589">
    <property type="entry name" value="UCP004961"/>
</dbReference>
<organism evidence="1 2">
    <name type="scientific">Halobellus litoreus</name>
    <dbReference type="NCBI Taxonomy" id="755310"/>
    <lineage>
        <taxon>Archaea</taxon>
        <taxon>Methanobacteriati</taxon>
        <taxon>Methanobacteriota</taxon>
        <taxon>Stenosarchaea group</taxon>
        <taxon>Halobacteria</taxon>
        <taxon>Halobacteriales</taxon>
        <taxon>Haloferacaceae</taxon>
        <taxon>Halobellus</taxon>
    </lineage>
</organism>
<dbReference type="InterPro" id="IPR032466">
    <property type="entry name" value="Metal_Hydrolase"/>
</dbReference>